<proteinExistence type="predicted"/>
<name>A0AAW2VV43_9LAMI</name>
<dbReference type="Pfam" id="PF03372">
    <property type="entry name" value="Exo_endo_phos"/>
    <property type="match status" value="1"/>
</dbReference>
<protein>
    <recommendedName>
        <fullName evidence="2">Endonuclease/exonuclease/phosphatase domain-containing protein</fullName>
    </recommendedName>
</protein>
<comment type="caution">
    <text evidence="3">The sequence shown here is derived from an EMBL/GenBank/DDBJ whole genome shotgun (WGS) entry which is preliminary data.</text>
</comment>
<gene>
    <name evidence="3" type="ORF">Slati_2639600</name>
</gene>
<evidence type="ECO:0000313" key="3">
    <source>
        <dbReference type="EMBL" id="KAL0433053.1"/>
    </source>
</evidence>
<dbReference type="InterPro" id="IPR005135">
    <property type="entry name" value="Endo/exonuclease/phosphatase"/>
</dbReference>
<dbReference type="PANTHER" id="PTHR35218">
    <property type="entry name" value="RNASE H DOMAIN-CONTAINING PROTEIN"/>
    <property type="match status" value="1"/>
</dbReference>
<organism evidence="3">
    <name type="scientific">Sesamum latifolium</name>
    <dbReference type="NCBI Taxonomy" id="2727402"/>
    <lineage>
        <taxon>Eukaryota</taxon>
        <taxon>Viridiplantae</taxon>
        <taxon>Streptophyta</taxon>
        <taxon>Embryophyta</taxon>
        <taxon>Tracheophyta</taxon>
        <taxon>Spermatophyta</taxon>
        <taxon>Magnoliopsida</taxon>
        <taxon>eudicotyledons</taxon>
        <taxon>Gunneridae</taxon>
        <taxon>Pentapetalae</taxon>
        <taxon>asterids</taxon>
        <taxon>lamiids</taxon>
        <taxon>Lamiales</taxon>
        <taxon>Pedaliaceae</taxon>
        <taxon>Sesamum</taxon>
    </lineage>
</organism>
<feature type="region of interest" description="Disordered" evidence="1">
    <location>
        <begin position="52"/>
        <end position="72"/>
    </location>
</feature>
<dbReference type="AlphaFoldDB" id="A0AAW2VV43"/>
<dbReference type="Gene3D" id="3.60.10.10">
    <property type="entry name" value="Endonuclease/exonuclease/phosphatase"/>
    <property type="match status" value="1"/>
</dbReference>
<dbReference type="InterPro" id="IPR036691">
    <property type="entry name" value="Endo/exonu/phosph_ase_sf"/>
</dbReference>
<dbReference type="SUPFAM" id="SSF56219">
    <property type="entry name" value="DNase I-like"/>
    <property type="match status" value="1"/>
</dbReference>
<sequence>MDVSDSPATAINLILSTPTTYPTFVTSALPIQPHTSAPAPIPTQKRKYTKRVKPNLEPPPTQSPHSSSKPPPSAMSLIVWNCQGLGNPWTVRGLWDLLRVHKPHLVFLAETKCSASQIEVVKRRLNLFGVCVNPNGRSGGLALLWQKSVEVQLQSFSHWHVDVSVKMEESGDWWPFTGIYGEPNTSKRVDFWKLLCRLHEQSRKPWLCAGGFNEILEHTEKEGGVAWAEWQIRNFCSCLTQCELFDLGFRGSPFTWCNNQQEPATVHERLDRAVSSTAWIQMFPKVAVRHIDTSYSDHTPLVIELCPPVLWNLSDCRKCVHFEAVWLREPDCESVVSRKWEASGVMFGTNSLRGRLDALGAHLSIWGRHFGKD</sequence>
<dbReference type="EMBL" id="JACGWN010000009">
    <property type="protein sequence ID" value="KAL0433053.1"/>
    <property type="molecule type" value="Genomic_DNA"/>
</dbReference>
<evidence type="ECO:0000259" key="2">
    <source>
        <dbReference type="Pfam" id="PF03372"/>
    </source>
</evidence>
<reference evidence="3" key="1">
    <citation type="submission" date="2020-06" db="EMBL/GenBank/DDBJ databases">
        <authorList>
            <person name="Li T."/>
            <person name="Hu X."/>
            <person name="Zhang T."/>
            <person name="Song X."/>
            <person name="Zhang H."/>
            <person name="Dai N."/>
            <person name="Sheng W."/>
            <person name="Hou X."/>
            <person name="Wei L."/>
        </authorList>
    </citation>
    <scope>NUCLEOTIDE SEQUENCE</scope>
    <source>
        <strain evidence="3">KEN1</strain>
        <tissue evidence="3">Leaf</tissue>
    </source>
</reference>
<dbReference type="PANTHER" id="PTHR35218:SF9">
    <property type="entry name" value="ENDONUCLEASE_EXONUCLEASE_PHOSPHATASE DOMAIN-CONTAINING PROTEIN"/>
    <property type="match status" value="1"/>
</dbReference>
<feature type="domain" description="Endonuclease/exonuclease/phosphatase" evidence="2">
    <location>
        <begin position="79"/>
        <end position="298"/>
    </location>
</feature>
<accession>A0AAW2VV43</accession>
<reference evidence="3" key="2">
    <citation type="journal article" date="2024" name="Plant">
        <title>Genomic evolution and insights into agronomic trait innovations of Sesamum species.</title>
        <authorList>
            <person name="Miao H."/>
            <person name="Wang L."/>
            <person name="Qu L."/>
            <person name="Liu H."/>
            <person name="Sun Y."/>
            <person name="Le M."/>
            <person name="Wang Q."/>
            <person name="Wei S."/>
            <person name="Zheng Y."/>
            <person name="Lin W."/>
            <person name="Duan Y."/>
            <person name="Cao H."/>
            <person name="Xiong S."/>
            <person name="Wang X."/>
            <person name="Wei L."/>
            <person name="Li C."/>
            <person name="Ma Q."/>
            <person name="Ju M."/>
            <person name="Zhao R."/>
            <person name="Li G."/>
            <person name="Mu C."/>
            <person name="Tian Q."/>
            <person name="Mei H."/>
            <person name="Zhang T."/>
            <person name="Gao T."/>
            <person name="Zhang H."/>
        </authorList>
    </citation>
    <scope>NUCLEOTIDE SEQUENCE</scope>
    <source>
        <strain evidence="3">KEN1</strain>
    </source>
</reference>
<evidence type="ECO:0000256" key="1">
    <source>
        <dbReference type="SAM" id="MobiDB-lite"/>
    </source>
</evidence>
<dbReference type="GO" id="GO:0003824">
    <property type="term" value="F:catalytic activity"/>
    <property type="evidence" value="ECO:0007669"/>
    <property type="project" value="InterPro"/>
</dbReference>